<proteinExistence type="predicted"/>
<evidence type="ECO:0000313" key="2">
    <source>
        <dbReference type="Proteomes" id="UP000077701"/>
    </source>
</evidence>
<organism evidence="1 2">
    <name type="scientific">Planomonospora sphaerica</name>
    <dbReference type="NCBI Taxonomy" id="161355"/>
    <lineage>
        <taxon>Bacteria</taxon>
        <taxon>Bacillati</taxon>
        <taxon>Actinomycetota</taxon>
        <taxon>Actinomycetes</taxon>
        <taxon>Streptosporangiales</taxon>
        <taxon>Streptosporangiaceae</taxon>
        <taxon>Planomonospora</taxon>
    </lineage>
</organism>
<accession>A0A171DJA4</accession>
<dbReference type="AlphaFoldDB" id="A0A171DJA4"/>
<sequence length="247" mass="26313">MSQGTHGTADPKQVRMAAVQAALDQTPMTTARLWNPWPQVVDDSLDIKALQAPARRGEVPDIIADGMTFATLKPVHRAPLGQAAGLDGPVTEATFDQARAELKRRYMAAGRAKYRTLTDGNCTLLACCVIGMLADRPELLGPGVTVELVNIVDTTGGHGHAYVVIGRAPGDVGKVGGYGPGCFFVDPWYARQQAAPPGTRAVKDATSIYGDGTSPFWDLDFIAFIDDDTTPVVRLTFTSDELAKLGT</sequence>
<evidence type="ECO:0000313" key="1">
    <source>
        <dbReference type="EMBL" id="GAT68919.1"/>
    </source>
</evidence>
<gene>
    <name evidence="1" type="ORF">PS9374_04584</name>
</gene>
<protein>
    <submittedName>
        <fullName evidence="1">Uncharacterized protein</fullName>
    </submittedName>
</protein>
<dbReference type="Proteomes" id="UP000077701">
    <property type="component" value="Unassembled WGS sequence"/>
</dbReference>
<reference evidence="1 2" key="1">
    <citation type="journal article" date="2016" name="Genome Announc.">
        <title>Draft Genome Sequence of Planomonospora sphaerica JCM9374, a Rare Actinomycete.</title>
        <authorList>
            <person name="Dohra H."/>
            <person name="Suzuki T."/>
            <person name="Inoue Y."/>
            <person name="Kodani S."/>
        </authorList>
    </citation>
    <scope>NUCLEOTIDE SEQUENCE [LARGE SCALE GENOMIC DNA]</scope>
    <source>
        <strain evidence="1 2">JCM 9374</strain>
    </source>
</reference>
<comment type="caution">
    <text evidence="1">The sequence shown here is derived from an EMBL/GenBank/DDBJ whole genome shotgun (WGS) entry which is preliminary data.</text>
</comment>
<dbReference type="RefSeq" id="WP_068899865.1">
    <property type="nucleotide sequence ID" value="NZ_BDCX01000011.1"/>
</dbReference>
<keyword evidence="2" id="KW-1185">Reference proteome</keyword>
<name>A0A171DJA4_9ACTN</name>
<reference evidence="2" key="2">
    <citation type="submission" date="2016-04" db="EMBL/GenBank/DDBJ databases">
        <title>Planomonospora sphaerica JCM9374 whole genome shotgun sequence.</title>
        <authorList>
            <person name="Suzuki T."/>
            <person name="Dohra H."/>
            <person name="Kodani S."/>
        </authorList>
    </citation>
    <scope>NUCLEOTIDE SEQUENCE [LARGE SCALE GENOMIC DNA]</scope>
    <source>
        <strain evidence="2">JCM 9374</strain>
    </source>
</reference>
<dbReference type="EMBL" id="BDCX01000011">
    <property type="protein sequence ID" value="GAT68919.1"/>
    <property type="molecule type" value="Genomic_DNA"/>
</dbReference>
<dbReference type="OrthoDB" id="3534838at2"/>